<keyword evidence="4 11" id="KW-0645">Protease</keyword>
<dbReference type="FunFam" id="2.40.10.10:FF:000056">
    <property type="entry name" value="Kallikrein related peptidase 11"/>
    <property type="match status" value="1"/>
</dbReference>
<dbReference type="GO" id="GO:0004252">
    <property type="term" value="F:serine-type endopeptidase activity"/>
    <property type="evidence" value="ECO:0000318"/>
    <property type="project" value="GO_Central"/>
</dbReference>
<evidence type="ECO:0000256" key="1">
    <source>
        <dbReference type="ARBA" id="ARBA00004613"/>
    </source>
</evidence>
<accession>A0A6I8PD38</accession>
<dbReference type="AlphaFoldDB" id="A0A6I8PD38"/>
<reference evidence="14" key="3">
    <citation type="submission" date="2025-09" db="UniProtKB">
        <authorList>
            <consortium name="Ensembl"/>
        </authorList>
    </citation>
    <scope>IDENTIFICATION</scope>
    <source>
        <strain evidence="14">Glennie</strain>
    </source>
</reference>
<dbReference type="InParanoid" id="A0A6I8PD38"/>
<dbReference type="InterPro" id="IPR018114">
    <property type="entry name" value="TRYPSIN_HIS"/>
</dbReference>
<dbReference type="InterPro" id="IPR043504">
    <property type="entry name" value="Peptidase_S1_PA_chymotrypsin"/>
</dbReference>
<dbReference type="FunCoup" id="A0A6I8PD38">
    <property type="interactions" value="89"/>
</dbReference>
<evidence type="ECO:0000256" key="12">
    <source>
        <dbReference type="SAM" id="MobiDB-lite"/>
    </source>
</evidence>
<dbReference type="CDD" id="cd00190">
    <property type="entry name" value="Tryp_SPc"/>
    <property type="match status" value="1"/>
</dbReference>
<keyword evidence="5" id="KW-0732">Signal</keyword>
<evidence type="ECO:0000256" key="11">
    <source>
        <dbReference type="RuleBase" id="RU363034"/>
    </source>
</evidence>
<evidence type="ECO:0000259" key="13">
    <source>
        <dbReference type="PROSITE" id="PS50240"/>
    </source>
</evidence>
<evidence type="ECO:0000256" key="4">
    <source>
        <dbReference type="ARBA" id="ARBA00022670"/>
    </source>
</evidence>
<dbReference type="SMART" id="SM00020">
    <property type="entry name" value="Tryp_SPc"/>
    <property type="match status" value="1"/>
</dbReference>
<dbReference type="GO" id="GO:0006508">
    <property type="term" value="P:proteolysis"/>
    <property type="evidence" value="ECO:0007669"/>
    <property type="project" value="UniProtKB-KW"/>
</dbReference>
<name>A0A6I8PD38_ORNAN</name>
<keyword evidence="8" id="KW-0865">Zymogen</keyword>
<dbReference type="PRINTS" id="PR00722">
    <property type="entry name" value="CHYMOTRYPSIN"/>
</dbReference>
<dbReference type="Proteomes" id="UP000002279">
    <property type="component" value="Chromosome 5"/>
</dbReference>
<dbReference type="PROSITE" id="PS00134">
    <property type="entry name" value="TRYPSIN_HIS"/>
    <property type="match status" value="1"/>
</dbReference>
<feature type="region of interest" description="Disordered" evidence="12">
    <location>
        <begin position="1"/>
        <end position="90"/>
    </location>
</feature>
<evidence type="ECO:0000256" key="3">
    <source>
        <dbReference type="ARBA" id="ARBA00022525"/>
    </source>
</evidence>
<evidence type="ECO:0000256" key="5">
    <source>
        <dbReference type="ARBA" id="ARBA00022729"/>
    </source>
</evidence>
<dbReference type="Pfam" id="PF00089">
    <property type="entry name" value="Trypsin"/>
    <property type="match status" value="1"/>
</dbReference>
<protein>
    <submittedName>
        <fullName evidence="14">Kallikrein related peptidase 11</fullName>
    </submittedName>
</protein>
<dbReference type="GO" id="GO:0030141">
    <property type="term" value="C:secretory granule"/>
    <property type="evidence" value="ECO:0000318"/>
    <property type="project" value="GO_Central"/>
</dbReference>
<evidence type="ECO:0000313" key="15">
    <source>
        <dbReference type="Proteomes" id="UP000002279"/>
    </source>
</evidence>
<organism evidence="14 15">
    <name type="scientific">Ornithorhynchus anatinus</name>
    <name type="common">Duckbill platypus</name>
    <dbReference type="NCBI Taxonomy" id="9258"/>
    <lineage>
        <taxon>Eukaryota</taxon>
        <taxon>Metazoa</taxon>
        <taxon>Chordata</taxon>
        <taxon>Craniata</taxon>
        <taxon>Vertebrata</taxon>
        <taxon>Euteleostomi</taxon>
        <taxon>Mammalia</taxon>
        <taxon>Monotremata</taxon>
        <taxon>Ornithorhynchidae</taxon>
        <taxon>Ornithorhynchus</taxon>
    </lineage>
</organism>
<keyword evidence="7 11" id="KW-0720">Serine protease</keyword>
<evidence type="ECO:0000256" key="9">
    <source>
        <dbReference type="ARBA" id="ARBA00023157"/>
    </source>
</evidence>
<comment type="subcellular location">
    <subcellularLocation>
        <location evidence="1">Secreted</location>
    </subcellularLocation>
</comment>
<evidence type="ECO:0000256" key="7">
    <source>
        <dbReference type="ARBA" id="ARBA00022825"/>
    </source>
</evidence>
<dbReference type="Bgee" id="ENSOANG00000050017">
    <property type="expression patterns" value="Expressed in adult mammalian kidney and 3 other cell types or tissues"/>
</dbReference>
<reference evidence="14 15" key="1">
    <citation type="journal article" date="2008" name="Nature">
        <title>Genome analysis of the platypus reveals unique signatures of evolution.</title>
        <authorList>
            <person name="Warren W.C."/>
            <person name="Hillier L.W."/>
            <person name="Marshall Graves J.A."/>
            <person name="Birney E."/>
            <person name="Ponting C.P."/>
            <person name="Grutzner F."/>
            <person name="Belov K."/>
            <person name="Miller W."/>
            <person name="Clarke L."/>
            <person name="Chinwalla A.T."/>
            <person name="Yang S.P."/>
            <person name="Heger A."/>
            <person name="Locke D.P."/>
            <person name="Miethke P."/>
            <person name="Waters P.D."/>
            <person name="Veyrunes F."/>
            <person name="Fulton L."/>
            <person name="Fulton B."/>
            <person name="Graves T."/>
            <person name="Wallis J."/>
            <person name="Puente X.S."/>
            <person name="Lopez-Otin C."/>
            <person name="Ordonez G.R."/>
            <person name="Eichler E.E."/>
            <person name="Chen L."/>
            <person name="Cheng Z."/>
            <person name="Deakin J.E."/>
            <person name="Alsop A."/>
            <person name="Thompson K."/>
            <person name="Kirby P."/>
            <person name="Papenfuss A.T."/>
            <person name="Wakefield M.J."/>
            <person name="Olender T."/>
            <person name="Lancet D."/>
            <person name="Huttley G.A."/>
            <person name="Smit A.F."/>
            <person name="Pask A."/>
            <person name="Temple-Smith P."/>
            <person name="Batzer M.A."/>
            <person name="Walker J.A."/>
            <person name="Konkel M.K."/>
            <person name="Harris R.S."/>
            <person name="Whittington C.M."/>
            <person name="Wong E.S."/>
            <person name="Gemmell N.J."/>
            <person name="Buschiazzo E."/>
            <person name="Vargas Jentzsch I.M."/>
            <person name="Merkel A."/>
            <person name="Schmitz J."/>
            <person name="Zemann A."/>
            <person name="Churakov G."/>
            <person name="Kriegs J.O."/>
            <person name="Brosius J."/>
            <person name="Murchison E.P."/>
            <person name="Sachidanandam R."/>
            <person name="Smith C."/>
            <person name="Hannon G.J."/>
            <person name="Tsend-Ayush E."/>
            <person name="McMillan D."/>
            <person name="Attenborough R."/>
            <person name="Rens W."/>
            <person name="Ferguson-Smith M."/>
            <person name="Lefevre C.M."/>
            <person name="Sharp J.A."/>
            <person name="Nicholas K.R."/>
            <person name="Ray D.A."/>
            <person name="Kube M."/>
            <person name="Reinhardt R."/>
            <person name="Pringle T.H."/>
            <person name="Taylor J."/>
            <person name="Jones R.C."/>
            <person name="Nixon B."/>
            <person name="Dacheux J.L."/>
            <person name="Niwa H."/>
            <person name="Sekita Y."/>
            <person name="Huang X."/>
            <person name="Stark A."/>
            <person name="Kheradpour P."/>
            <person name="Kellis M."/>
            <person name="Flicek P."/>
            <person name="Chen Y."/>
            <person name="Webber C."/>
            <person name="Hardison R."/>
            <person name="Nelson J."/>
            <person name="Hallsworth-Pepin K."/>
            <person name="Delehaunty K."/>
            <person name="Markovic C."/>
            <person name="Minx P."/>
            <person name="Feng Y."/>
            <person name="Kremitzki C."/>
            <person name="Mitreva M."/>
            <person name="Glasscock J."/>
            <person name="Wylie T."/>
            <person name="Wohldmann P."/>
            <person name="Thiru P."/>
            <person name="Nhan M.N."/>
            <person name="Pohl C.S."/>
            <person name="Smith S.M."/>
            <person name="Hou S."/>
            <person name="Nefedov M."/>
            <person name="de Jong P.J."/>
            <person name="Renfree M.B."/>
            <person name="Mardis E.R."/>
            <person name="Wilson R.K."/>
        </authorList>
    </citation>
    <scope>NUCLEOTIDE SEQUENCE [LARGE SCALE GENOMIC DNA]</scope>
    <source>
        <strain evidence="14 15">Glennie</strain>
    </source>
</reference>
<keyword evidence="9" id="KW-1015">Disulfide bond</keyword>
<feature type="compositionally biased region" description="Pro residues" evidence="12">
    <location>
        <begin position="43"/>
        <end position="52"/>
    </location>
</feature>
<reference evidence="14" key="2">
    <citation type="submission" date="2025-08" db="UniProtKB">
        <authorList>
            <consortium name="Ensembl"/>
        </authorList>
    </citation>
    <scope>IDENTIFICATION</scope>
    <source>
        <strain evidence="14">Glennie</strain>
    </source>
</reference>
<dbReference type="GO" id="GO:0051604">
    <property type="term" value="P:protein maturation"/>
    <property type="evidence" value="ECO:0000318"/>
    <property type="project" value="GO_Central"/>
</dbReference>
<evidence type="ECO:0000256" key="10">
    <source>
        <dbReference type="ARBA" id="ARBA00023180"/>
    </source>
</evidence>
<dbReference type="Gene3D" id="2.40.10.10">
    <property type="entry name" value="Trypsin-like serine proteases"/>
    <property type="match status" value="2"/>
</dbReference>
<keyword evidence="6 11" id="KW-0378">Hydrolase</keyword>
<evidence type="ECO:0000313" key="14">
    <source>
        <dbReference type="Ensembl" id="ENSOANP00000050686.1"/>
    </source>
</evidence>
<evidence type="ECO:0000256" key="2">
    <source>
        <dbReference type="ARBA" id="ARBA00009228"/>
    </source>
</evidence>
<dbReference type="PROSITE" id="PS50240">
    <property type="entry name" value="TRYPSIN_DOM"/>
    <property type="match status" value="1"/>
</dbReference>
<dbReference type="InterPro" id="IPR033116">
    <property type="entry name" value="TRYPSIN_SER"/>
</dbReference>
<evidence type="ECO:0000256" key="6">
    <source>
        <dbReference type="ARBA" id="ARBA00022801"/>
    </source>
</evidence>
<feature type="compositionally biased region" description="Basic and acidic residues" evidence="12">
    <location>
        <begin position="59"/>
        <end position="81"/>
    </location>
</feature>
<keyword evidence="10" id="KW-0325">Glycoprotein</keyword>
<proteinExistence type="inferred from homology"/>
<dbReference type="InterPro" id="IPR009003">
    <property type="entry name" value="Peptidase_S1_PA"/>
</dbReference>
<dbReference type="PANTHER" id="PTHR24271">
    <property type="entry name" value="KALLIKREIN-RELATED"/>
    <property type="match status" value="1"/>
</dbReference>
<keyword evidence="15" id="KW-1185">Reference proteome</keyword>
<gene>
    <name evidence="14" type="primary">KLK11</name>
</gene>
<dbReference type="InterPro" id="IPR001254">
    <property type="entry name" value="Trypsin_dom"/>
</dbReference>
<dbReference type="PANTHER" id="PTHR24271:SF68">
    <property type="entry name" value="KALLIKREIN-11"/>
    <property type="match status" value="1"/>
</dbReference>
<dbReference type="PROSITE" id="PS00135">
    <property type="entry name" value="TRYPSIN_SER"/>
    <property type="match status" value="1"/>
</dbReference>
<comment type="similarity">
    <text evidence="2">Belongs to the peptidase S1 family. Snake venom subfamily.</text>
</comment>
<dbReference type="SUPFAM" id="SSF50494">
    <property type="entry name" value="Trypsin-like serine proteases"/>
    <property type="match status" value="1"/>
</dbReference>
<dbReference type="GO" id="GO:0005615">
    <property type="term" value="C:extracellular space"/>
    <property type="evidence" value="ECO:0000318"/>
    <property type="project" value="GO_Central"/>
</dbReference>
<dbReference type="Ensembl" id="ENSOANT00000048653.1">
    <property type="protein sequence ID" value="ENSOANP00000050686.1"/>
    <property type="gene ID" value="ENSOANG00000050017.1"/>
</dbReference>
<sequence length="325" mass="35811">QVARPVAQSTPEASRVGGAGGGEPGRDKAPGRSHVSWARRPPRPQSLPPLPLARPSRVYPREASRPDPGSHRRQTTDDRRPCRARHGPGWIRPETRVIKGYECPPHSQPWQVALFLKSRLHCGASLIDPRWLVTAAHCRKPRYQARLGVHNIQQHEGTEQVRLATRSFPHPGFNSSYPNKDHRNDIMLVKLDMPAYLTAAVQPIALPQACVSADTCCLISGWGTITSPQIHLPATLRCANIRIIPHKDCEASYPGNVTSTMVCASVRDKGRDSCQGDSGGPLVCNGTLQGIISWGQNPCATTSKPGVYTRVCKYVDWIRQTMRDN</sequence>
<evidence type="ECO:0000256" key="8">
    <source>
        <dbReference type="ARBA" id="ARBA00023145"/>
    </source>
</evidence>
<dbReference type="FunFam" id="2.40.10.10:FF:000010">
    <property type="entry name" value="Kallikrein related peptidase 11"/>
    <property type="match status" value="1"/>
</dbReference>
<dbReference type="GeneTree" id="ENSGT01020000230389"/>
<feature type="domain" description="Peptidase S1" evidence="13">
    <location>
        <begin position="97"/>
        <end position="323"/>
    </location>
</feature>
<dbReference type="InterPro" id="IPR001314">
    <property type="entry name" value="Peptidase_S1A"/>
</dbReference>
<keyword evidence="3" id="KW-0964">Secreted</keyword>